<protein>
    <submittedName>
        <fullName evidence="3">Chemotaxis phosphatase CheX</fullName>
    </submittedName>
</protein>
<dbReference type="GO" id="GO:0006935">
    <property type="term" value="P:chemotaxis"/>
    <property type="evidence" value="ECO:0007669"/>
    <property type="project" value="UniProtKB-KW"/>
</dbReference>
<dbReference type="KEGG" id="caby:Cabys_1454"/>
<dbReference type="PaxDb" id="880073-Calab_2620"/>
<dbReference type="Proteomes" id="UP000004671">
    <property type="component" value="Chromosome"/>
</dbReference>
<dbReference type="InParanoid" id="H1XPB5"/>
<dbReference type="Proteomes" id="UP000183868">
    <property type="component" value="Chromosome"/>
</dbReference>
<dbReference type="OrthoDB" id="5387601at2"/>
<keyword evidence="5" id="KW-1185">Reference proteome</keyword>
<evidence type="ECO:0000256" key="1">
    <source>
        <dbReference type="ARBA" id="ARBA00022500"/>
    </source>
</evidence>
<feature type="domain" description="Chemotaxis phosphatase CheX-like" evidence="2">
    <location>
        <begin position="44"/>
        <end position="118"/>
    </location>
</feature>
<dbReference type="RefSeq" id="WP_006929503.1">
    <property type="nucleotide sequence ID" value="NZ_CM001402.1"/>
</dbReference>
<dbReference type="InterPro" id="IPR028051">
    <property type="entry name" value="CheX-like_dom"/>
</dbReference>
<dbReference type="Pfam" id="PF13690">
    <property type="entry name" value="CheX"/>
    <property type="match status" value="1"/>
</dbReference>
<dbReference type="EMBL" id="CM001402">
    <property type="protein sequence ID" value="EHO42230.1"/>
    <property type="molecule type" value="Genomic_DNA"/>
</dbReference>
<dbReference type="HOGENOM" id="CLU_1764619_0_0_0"/>
<gene>
    <name evidence="3" type="primary">cheX</name>
    <name evidence="3" type="ORF">Cabys_1454</name>
    <name evidence="4" type="ORF">Calab_2620</name>
</gene>
<sequence>MRQETVEMALEKAIAEASEHLFFQELMEVRMQRPAESFSPGDYLVLIKVSEPLKGILVLIYERHFAPQLVTEVIGDIVDDDNAVTDGLKEISNTIAGNLMANMVPDTPFKIGLPSCCHIFHVNDLPVEYVLNFYFDETRIGAFWIME</sequence>
<evidence type="ECO:0000313" key="6">
    <source>
        <dbReference type="Proteomes" id="UP000183868"/>
    </source>
</evidence>
<dbReference type="AlphaFoldDB" id="H1XPB5"/>
<keyword evidence="1" id="KW-0145">Chemotaxis</keyword>
<name>H1XPB5_CALAY</name>
<evidence type="ECO:0000259" key="2">
    <source>
        <dbReference type="Pfam" id="PF13690"/>
    </source>
</evidence>
<dbReference type="STRING" id="880073.Cabys_1454"/>
<evidence type="ECO:0000313" key="5">
    <source>
        <dbReference type="Proteomes" id="UP000004671"/>
    </source>
</evidence>
<dbReference type="SUPFAM" id="SSF103039">
    <property type="entry name" value="CheC-like"/>
    <property type="match status" value="1"/>
</dbReference>
<reference evidence="3 6" key="2">
    <citation type="submission" date="2016-11" db="EMBL/GenBank/DDBJ databases">
        <title>Genomic analysis of Caldithrix abyssi and proposal of a novel bacterial phylum Caldithrichaeota.</title>
        <authorList>
            <person name="Kublanov I."/>
            <person name="Sigalova O."/>
            <person name="Gavrilov S."/>
            <person name="Lebedinsky A."/>
            <person name="Ivanova N."/>
            <person name="Daum C."/>
            <person name="Reddy T."/>
            <person name="Klenk H.P."/>
            <person name="Goker M."/>
            <person name="Reva O."/>
            <person name="Miroshnichenko M."/>
            <person name="Kyprides N."/>
            <person name="Woyke T."/>
            <person name="Gelfand M."/>
        </authorList>
    </citation>
    <scope>NUCLEOTIDE SEQUENCE [LARGE SCALE GENOMIC DNA]</scope>
    <source>
        <strain evidence="3 6">LF13</strain>
    </source>
</reference>
<accession>H1XPB5</accession>
<dbReference type="InterPro" id="IPR028976">
    <property type="entry name" value="CheC-like_sf"/>
</dbReference>
<dbReference type="Gene3D" id="3.40.1550.10">
    <property type="entry name" value="CheC-like"/>
    <property type="match status" value="1"/>
</dbReference>
<proteinExistence type="predicted"/>
<organism evidence="4 5">
    <name type="scientific">Caldithrix abyssi DSM 13497</name>
    <dbReference type="NCBI Taxonomy" id="880073"/>
    <lineage>
        <taxon>Bacteria</taxon>
        <taxon>Pseudomonadati</taxon>
        <taxon>Calditrichota</taxon>
        <taxon>Calditrichia</taxon>
        <taxon>Calditrichales</taxon>
        <taxon>Calditrichaceae</taxon>
        <taxon>Caldithrix</taxon>
    </lineage>
</organism>
<reference evidence="4 5" key="1">
    <citation type="submission" date="2011-09" db="EMBL/GenBank/DDBJ databases">
        <title>The permanent draft genome of Caldithrix abyssi DSM 13497.</title>
        <authorList>
            <consortium name="US DOE Joint Genome Institute (JGI-PGF)"/>
            <person name="Lucas S."/>
            <person name="Han J."/>
            <person name="Lapidus A."/>
            <person name="Bruce D."/>
            <person name="Goodwin L."/>
            <person name="Pitluck S."/>
            <person name="Peters L."/>
            <person name="Kyrpides N."/>
            <person name="Mavromatis K."/>
            <person name="Ivanova N."/>
            <person name="Mikhailova N."/>
            <person name="Chertkov O."/>
            <person name="Detter J.C."/>
            <person name="Tapia R."/>
            <person name="Han C."/>
            <person name="Land M."/>
            <person name="Hauser L."/>
            <person name="Markowitz V."/>
            <person name="Cheng J.-F."/>
            <person name="Hugenholtz P."/>
            <person name="Woyke T."/>
            <person name="Wu D."/>
            <person name="Spring S."/>
            <person name="Brambilla E."/>
            <person name="Klenk H.-P."/>
            <person name="Eisen J.A."/>
        </authorList>
    </citation>
    <scope>NUCLEOTIDE SEQUENCE [LARGE SCALE GENOMIC DNA]</scope>
    <source>
        <strain evidence="4 5">DSM 13497</strain>
    </source>
</reference>
<dbReference type="EMBL" id="CP018099">
    <property type="protein sequence ID" value="APF18203.1"/>
    <property type="molecule type" value="Genomic_DNA"/>
</dbReference>
<evidence type="ECO:0000313" key="3">
    <source>
        <dbReference type="EMBL" id="APF18203.1"/>
    </source>
</evidence>
<evidence type="ECO:0000313" key="4">
    <source>
        <dbReference type="EMBL" id="EHO42230.1"/>
    </source>
</evidence>